<dbReference type="Gene3D" id="2.130.10.10">
    <property type="entry name" value="YVTN repeat-like/Quinoprotein amine dehydrogenase"/>
    <property type="match status" value="1"/>
</dbReference>
<dbReference type="SUPFAM" id="SSF50998">
    <property type="entry name" value="Quinoprotein alcohol dehydrogenase-like"/>
    <property type="match status" value="1"/>
</dbReference>
<protein>
    <recommendedName>
        <fullName evidence="4">Outer membrane protein assembly factor BamB</fullName>
    </recommendedName>
</protein>
<dbReference type="GO" id="GO:0051205">
    <property type="term" value="P:protein insertion into membrane"/>
    <property type="evidence" value="ECO:0007669"/>
    <property type="project" value="UniProtKB-UniRule"/>
</dbReference>
<comment type="function">
    <text evidence="4">Part of the outer membrane protein assembly complex, which is involved in assembly and insertion of beta-barrel proteins into the outer membrane.</text>
</comment>
<evidence type="ECO:0000256" key="2">
    <source>
        <dbReference type="ARBA" id="ARBA00023136"/>
    </source>
</evidence>
<keyword evidence="3 4" id="KW-0998">Cell outer membrane</keyword>
<evidence type="ECO:0000256" key="1">
    <source>
        <dbReference type="ARBA" id="ARBA00022729"/>
    </source>
</evidence>
<keyword evidence="1 4" id="KW-0732">Signal</keyword>
<comment type="subunit">
    <text evidence="4">Part of the Bam complex.</text>
</comment>
<comment type="caution">
    <text evidence="6">The sequence shown here is derived from an EMBL/GenBank/DDBJ whole genome shotgun (WGS) entry which is preliminary data.</text>
</comment>
<dbReference type="GO" id="GO:0043165">
    <property type="term" value="P:Gram-negative-bacterium-type cell outer membrane assembly"/>
    <property type="evidence" value="ECO:0007669"/>
    <property type="project" value="UniProtKB-UniRule"/>
</dbReference>
<dbReference type="PANTHER" id="PTHR34512:SF30">
    <property type="entry name" value="OUTER MEMBRANE PROTEIN ASSEMBLY FACTOR BAMB"/>
    <property type="match status" value="1"/>
</dbReference>
<dbReference type="EMBL" id="JAAXYO010000152">
    <property type="protein sequence ID" value="MBU2788532.1"/>
    <property type="molecule type" value="Genomic_DNA"/>
</dbReference>
<keyword evidence="7" id="KW-1185">Reference proteome</keyword>
<dbReference type="InterPro" id="IPR018391">
    <property type="entry name" value="PQQ_b-propeller_rpt"/>
</dbReference>
<proteinExistence type="inferred from homology"/>
<dbReference type="AlphaFoldDB" id="A0AAE2YQX8"/>
<evidence type="ECO:0000259" key="5">
    <source>
        <dbReference type="Pfam" id="PF13360"/>
    </source>
</evidence>
<evidence type="ECO:0000313" key="6">
    <source>
        <dbReference type="EMBL" id="MBU2788532.1"/>
    </source>
</evidence>
<sequence>MLGMIFTLGGCGVWNWAFGPSAPAPKPMTAMHQEQVTVGFATDWQARLYGNWRLDPYNATQIRVTDHAIYLSDDAGDLLALSRSGRLRWVYRLNGKSPCGPTVADGVVYVGTDRGTLYAVSAAQGKKLWDVQLGAEPSSPITVANQRLFLQLSNGHLLALDAQNGSVDWTFSLPQPSLLLRRSSGIVVSGQTLYTGFADGKLLALNADDGAELWRATIAIPHGNNELARMVDVAATPVLDGNRVIAAAYQGNVAAFSKDSGEQDWARPMSTLLTPILHDGKLFAAGSDGQIYAMDPASGTVEWRNTRFKGQSLSGMTLCDGKLLLSNYAGQVITIDPQTGHRTGQETVSSSGIQTAPVCVGKNRFLVLSGVGTLYQLQFAKP</sequence>
<dbReference type="InterPro" id="IPR017687">
    <property type="entry name" value="BamB"/>
</dbReference>
<dbReference type="NCBIfam" id="TIGR03300">
    <property type="entry name" value="assembly_YfgL"/>
    <property type="match status" value="1"/>
</dbReference>
<dbReference type="GO" id="GO:0009279">
    <property type="term" value="C:cell outer membrane"/>
    <property type="evidence" value="ECO:0007669"/>
    <property type="project" value="UniProtKB-SubCell"/>
</dbReference>
<keyword evidence="2 4" id="KW-0472">Membrane</keyword>
<gene>
    <name evidence="4 6" type="primary">bamB</name>
    <name evidence="6" type="ORF">HFQ13_10035</name>
</gene>
<name>A0AAE2YQX8_9PROT</name>
<evidence type="ECO:0000256" key="4">
    <source>
        <dbReference type="HAMAP-Rule" id="MF_00923"/>
    </source>
</evidence>
<organism evidence="6 7">
    <name type="scientific">Igneacidithiobacillus copahuensis</name>
    <dbReference type="NCBI Taxonomy" id="2724909"/>
    <lineage>
        <taxon>Bacteria</taxon>
        <taxon>Pseudomonadati</taxon>
        <taxon>Pseudomonadota</taxon>
        <taxon>Acidithiobacillia</taxon>
        <taxon>Acidithiobacillales</taxon>
        <taxon>Acidithiobacillaceae</taxon>
        <taxon>Igneacidithiobacillus</taxon>
    </lineage>
</organism>
<dbReference type="Proteomes" id="UP001197378">
    <property type="component" value="Unassembled WGS sequence"/>
</dbReference>
<comment type="subcellular location">
    <subcellularLocation>
        <location evidence="4">Cell outer membrane</location>
    </subcellularLocation>
</comment>
<feature type="domain" description="Pyrrolo-quinoline quinone repeat" evidence="5">
    <location>
        <begin position="76"/>
        <end position="305"/>
    </location>
</feature>
<comment type="similarity">
    <text evidence="4">Belongs to the BamB family.</text>
</comment>
<accession>A0AAE2YQX8</accession>
<evidence type="ECO:0000313" key="7">
    <source>
        <dbReference type="Proteomes" id="UP001197378"/>
    </source>
</evidence>
<dbReference type="Pfam" id="PF13360">
    <property type="entry name" value="PQQ_2"/>
    <property type="match status" value="1"/>
</dbReference>
<reference evidence="6" key="1">
    <citation type="journal article" date="2021" name="ISME J.">
        <title>Genomic evolution of the class Acidithiobacillia: deep-branching Proteobacteria living in extreme acidic conditions.</title>
        <authorList>
            <person name="Moya-Beltran A."/>
            <person name="Beard S."/>
            <person name="Rojas-Villalobos C."/>
            <person name="Issotta F."/>
            <person name="Gallardo Y."/>
            <person name="Ulloa R."/>
            <person name="Giaveno A."/>
            <person name="Degli Esposti M."/>
            <person name="Johnson D.B."/>
            <person name="Quatrini R."/>
        </authorList>
    </citation>
    <scope>NUCLEOTIDE SEQUENCE</scope>
    <source>
        <strain evidence="6">VAN18-1</strain>
    </source>
</reference>
<dbReference type="HAMAP" id="MF_00923">
    <property type="entry name" value="OM_assembly_BamB"/>
    <property type="match status" value="1"/>
</dbReference>
<dbReference type="InterPro" id="IPR015943">
    <property type="entry name" value="WD40/YVTN_repeat-like_dom_sf"/>
</dbReference>
<dbReference type="InterPro" id="IPR002372">
    <property type="entry name" value="PQQ_rpt_dom"/>
</dbReference>
<evidence type="ECO:0000256" key="3">
    <source>
        <dbReference type="ARBA" id="ARBA00023237"/>
    </source>
</evidence>
<dbReference type="SMART" id="SM00564">
    <property type="entry name" value="PQQ"/>
    <property type="match status" value="7"/>
</dbReference>
<dbReference type="PANTHER" id="PTHR34512">
    <property type="entry name" value="CELL SURFACE PROTEIN"/>
    <property type="match status" value="1"/>
</dbReference>
<dbReference type="InterPro" id="IPR011047">
    <property type="entry name" value="Quinoprotein_ADH-like_sf"/>
</dbReference>